<evidence type="ECO:0000313" key="1">
    <source>
        <dbReference type="EMBL" id="KAK3741033.1"/>
    </source>
</evidence>
<comment type="caution">
    <text evidence="1">The sequence shown here is derived from an EMBL/GenBank/DDBJ whole genome shotgun (WGS) entry which is preliminary data.</text>
</comment>
<protein>
    <submittedName>
        <fullName evidence="1">Uncharacterized protein</fullName>
    </submittedName>
</protein>
<name>A0AAE1CX10_9GAST</name>
<evidence type="ECO:0000313" key="2">
    <source>
        <dbReference type="Proteomes" id="UP001283361"/>
    </source>
</evidence>
<dbReference type="EMBL" id="JAWDGP010006450">
    <property type="protein sequence ID" value="KAK3741033.1"/>
    <property type="molecule type" value="Genomic_DNA"/>
</dbReference>
<keyword evidence="2" id="KW-1185">Reference proteome</keyword>
<organism evidence="1 2">
    <name type="scientific">Elysia crispata</name>
    <name type="common">lettuce slug</name>
    <dbReference type="NCBI Taxonomy" id="231223"/>
    <lineage>
        <taxon>Eukaryota</taxon>
        <taxon>Metazoa</taxon>
        <taxon>Spiralia</taxon>
        <taxon>Lophotrochozoa</taxon>
        <taxon>Mollusca</taxon>
        <taxon>Gastropoda</taxon>
        <taxon>Heterobranchia</taxon>
        <taxon>Euthyneura</taxon>
        <taxon>Panpulmonata</taxon>
        <taxon>Sacoglossa</taxon>
        <taxon>Placobranchoidea</taxon>
        <taxon>Plakobranchidae</taxon>
        <taxon>Elysia</taxon>
    </lineage>
</organism>
<proteinExistence type="predicted"/>
<gene>
    <name evidence="1" type="ORF">RRG08_005723</name>
</gene>
<accession>A0AAE1CX10</accession>
<sequence>MSARAGLENYRILPLPCNTLRIVSTIDYHYEYDGVAKKKSSERWGVIKANKNLTKSSRAVVLASSTILHTFYPNCSNQPSSPASLGSPRLQLERSLPSSRALFSQLESAPDCPGPRTTVLWRAESPANTLTSLLRGECVLALVS</sequence>
<dbReference type="Proteomes" id="UP001283361">
    <property type="component" value="Unassembled WGS sequence"/>
</dbReference>
<dbReference type="AlphaFoldDB" id="A0AAE1CX10"/>
<reference evidence="1" key="1">
    <citation type="journal article" date="2023" name="G3 (Bethesda)">
        <title>A reference genome for the long-term kleptoplast-retaining sea slug Elysia crispata morphotype clarki.</title>
        <authorList>
            <person name="Eastman K.E."/>
            <person name="Pendleton A.L."/>
            <person name="Shaikh M.A."/>
            <person name="Suttiyut T."/>
            <person name="Ogas R."/>
            <person name="Tomko P."/>
            <person name="Gavelis G."/>
            <person name="Widhalm J.R."/>
            <person name="Wisecaver J.H."/>
        </authorList>
    </citation>
    <scope>NUCLEOTIDE SEQUENCE</scope>
    <source>
        <strain evidence="1">ECLA1</strain>
    </source>
</reference>